<keyword evidence="5" id="KW-1185">Reference proteome</keyword>
<dbReference type="InterPro" id="IPR029058">
    <property type="entry name" value="AB_hydrolase_fold"/>
</dbReference>
<dbReference type="InterPro" id="IPR050309">
    <property type="entry name" value="Type-B_Carboxylest/Lipase"/>
</dbReference>
<dbReference type="SUPFAM" id="SSF53474">
    <property type="entry name" value="alpha/beta-Hydrolases"/>
    <property type="match status" value="1"/>
</dbReference>
<dbReference type="PANTHER" id="PTHR11559">
    <property type="entry name" value="CARBOXYLESTERASE"/>
    <property type="match status" value="1"/>
</dbReference>
<evidence type="ECO:0000259" key="3">
    <source>
        <dbReference type="Pfam" id="PF00135"/>
    </source>
</evidence>
<dbReference type="PROSITE" id="PS51257">
    <property type="entry name" value="PROKAR_LIPOPROTEIN"/>
    <property type="match status" value="1"/>
</dbReference>
<keyword evidence="1" id="KW-0325">Glycoprotein</keyword>
<protein>
    <recommendedName>
        <fullName evidence="3">Carboxylesterase type B domain-containing protein</fullName>
    </recommendedName>
</protein>
<evidence type="ECO:0000313" key="4">
    <source>
        <dbReference type="EMBL" id="CAL7939259.1"/>
    </source>
</evidence>
<dbReference type="InterPro" id="IPR002018">
    <property type="entry name" value="CarbesteraseB"/>
</dbReference>
<keyword evidence="2" id="KW-0732">Signal</keyword>
<feature type="chain" id="PRO_5047435636" description="Carboxylesterase type B domain-containing protein" evidence="2">
    <location>
        <begin position="23"/>
        <end position="558"/>
    </location>
</feature>
<proteinExistence type="predicted"/>
<evidence type="ECO:0000256" key="2">
    <source>
        <dbReference type="SAM" id="SignalP"/>
    </source>
</evidence>
<reference evidence="4 5" key="1">
    <citation type="submission" date="2024-08" db="EMBL/GenBank/DDBJ databases">
        <authorList>
            <person name="Will J Nash"/>
            <person name="Angela Man"/>
            <person name="Seanna McTaggart"/>
            <person name="Kendall Baker"/>
            <person name="Tom Barker"/>
            <person name="Leah Catchpole"/>
            <person name="Alex Durrant"/>
            <person name="Karim Gharbi"/>
            <person name="Naomi Irish"/>
            <person name="Gemy Kaithakottil"/>
            <person name="Debby Ku"/>
            <person name="Aaliyah Providence"/>
            <person name="Felix Shaw"/>
            <person name="David Swarbreck"/>
            <person name="Chris Watkins"/>
            <person name="Ann M. McCartney"/>
            <person name="Giulio Formenti"/>
            <person name="Alice Mouton"/>
            <person name="Noel Vella"/>
            <person name="Bjorn M von Reumont"/>
            <person name="Adriana Vella"/>
            <person name="Wilfried Haerty"/>
        </authorList>
    </citation>
    <scope>NUCLEOTIDE SEQUENCE [LARGE SCALE GENOMIC DNA]</scope>
</reference>
<evidence type="ECO:0000256" key="1">
    <source>
        <dbReference type="ARBA" id="ARBA00023180"/>
    </source>
</evidence>
<sequence length="558" mass="62903">MKLPCTILFYIIGIGCVFYCTAHPEATPPVGKIRGSILHSRLGKKIYSFRGIRYAEPPTGERRFEIATPAADWNDDVFDASKEGPACPNVQKTQLMSEDCLRLNVYTTKLPTKGEDVKRSVLVFFHPGAFYFLSAQSFNFGPEYLMDKDIVLVTTNYRLGSLGFISTGDASAPGNLGLKDQVIALRWVQRNIGAFGGDPNSVAISGGSIGALTAMLHVVSPMSKNLFHRAIVMSGSLLTAEPYPTEQNVLAKKQARLLNCTTDSSRAMLTCLKSKPVDSFINTMADFFEWHRDPIVIWKPVVEREIAGVERFLPAQPVDLIKQGKFHQVPVILGITKDEFGAVVVAFEKQTRNGDDMYSDMNDNWNRIAPISFMYERGTSRSEYISKELRKFYFDNQRISPATDVGLARIYADSVVIFPSYRVAKLIAENSKAPLYLYKFTYQGCCSFMMWNASTPYGVAHQDDLQYLFFMENFFPYFDTTAPENPMVELCTSIWTSFAQTGEPLPKSGIKWNRFIPEENNYLEINLTPVMRNGLYPDRMQEWEKLFPLSSPSQTVSN</sequence>
<dbReference type="Proteomes" id="UP001642520">
    <property type="component" value="Unassembled WGS sequence"/>
</dbReference>
<accession>A0ABP1NE38</accession>
<comment type="caution">
    <text evidence="4">The sequence shown here is derived from an EMBL/GenBank/DDBJ whole genome shotgun (WGS) entry which is preliminary data.</text>
</comment>
<dbReference type="Pfam" id="PF00135">
    <property type="entry name" value="COesterase"/>
    <property type="match status" value="1"/>
</dbReference>
<feature type="signal peptide" evidence="2">
    <location>
        <begin position="1"/>
        <end position="22"/>
    </location>
</feature>
<dbReference type="EMBL" id="CAXAJV020001289">
    <property type="protein sequence ID" value="CAL7939259.1"/>
    <property type="molecule type" value="Genomic_DNA"/>
</dbReference>
<name>A0ABP1NE38_XYLVO</name>
<gene>
    <name evidence="4" type="ORF">XYLVIOL_LOCUS3767</name>
</gene>
<dbReference type="Gene3D" id="3.40.50.1820">
    <property type="entry name" value="alpha/beta hydrolase"/>
    <property type="match status" value="1"/>
</dbReference>
<organism evidence="4 5">
    <name type="scientific">Xylocopa violacea</name>
    <name type="common">Violet carpenter bee</name>
    <name type="synonym">Apis violacea</name>
    <dbReference type="NCBI Taxonomy" id="135666"/>
    <lineage>
        <taxon>Eukaryota</taxon>
        <taxon>Metazoa</taxon>
        <taxon>Ecdysozoa</taxon>
        <taxon>Arthropoda</taxon>
        <taxon>Hexapoda</taxon>
        <taxon>Insecta</taxon>
        <taxon>Pterygota</taxon>
        <taxon>Neoptera</taxon>
        <taxon>Endopterygota</taxon>
        <taxon>Hymenoptera</taxon>
        <taxon>Apocrita</taxon>
        <taxon>Aculeata</taxon>
        <taxon>Apoidea</taxon>
        <taxon>Anthophila</taxon>
        <taxon>Apidae</taxon>
        <taxon>Xylocopa</taxon>
        <taxon>Xylocopa</taxon>
    </lineage>
</organism>
<feature type="domain" description="Carboxylesterase type B" evidence="3">
    <location>
        <begin position="27"/>
        <end position="543"/>
    </location>
</feature>
<evidence type="ECO:0000313" key="5">
    <source>
        <dbReference type="Proteomes" id="UP001642520"/>
    </source>
</evidence>